<dbReference type="EMBL" id="SKBN01000331">
    <property type="protein sequence ID" value="TGJ78946.1"/>
    <property type="molecule type" value="Genomic_DNA"/>
</dbReference>
<dbReference type="AlphaFoldDB" id="A0A4Z0YMQ4"/>
<organism evidence="1 2">
    <name type="scientific">Xylaria hypoxylon</name>
    <dbReference type="NCBI Taxonomy" id="37992"/>
    <lineage>
        <taxon>Eukaryota</taxon>
        <taxon>Fungi</taxon>
        <taxon>Dikarya</taxon>
        <taxon>Ascomycota</taxon>
        <taxon>Pezizomycotina</taxon>
        <taxon>Sordariomycetes</taxon>
        <taxon>Xylariomycetidae</taxon>
        <taxon>Xylariales</taxon>
        <taxon>Xylariaceae</taxon>
        <taxon>Xylaria</taxon>
    </lineage>
</organism>
<sequence>MDTAAAGKPYNLINRPLGPFGQFLELDDFVEANLEEKGEEYAQQYRSTIGGFVKERDTLRETQVKLESILQVTDDASFRREFAPFLDAPLETDEQQAAARAALSHILGDVPTCPYPENYKVISEFVEQVHVMAGKIWRSDIPQFHRFFHRFRHPSERISIEEEVQKRKDLLEMAAPYDQMQELLAELWKVQDDPVWGRSAWVGLPRP</sequence>
<protein>
    <submittedName>
        <fullName evidence="1">Uncharacterized protein</fullName>
    </submittedName>
</protein>
<dbReference type="Proteomes" id="UP000297716">
    <property type="component" value="Unassembled WGS sequence"/>
</dbReference>
<proteinExistence type="predicted"/>
<reference evidence="1 2" key="1">
    <citation type="submission" date="2019-03" db="EMBL/GenBank/DDBJ databases">
        <title>Draft genome sequence of Xylaria hypoxylon DSM 108379, a ubiquitous saprotrophic-parasitic fungi on hardwood.</title>
        <authorList>
            <person name="Buettner E."/>
            <person name="Leonhardt S."/>
            <person name="Gebauer A.M."/>
            <person name="Liers C."/>
            <person name="Hofrichter M."/>
            <person name="Kellner H."/>
        </authorList>
    </citation>
    <scope>NUCLEOTIDE SEQUENCE [LARGE SCALE GENOMIC DNA]</scope>
    <source>
        <strain evidence="1 2">DSM 108379</strain>
    </source>
</reference>
<gene>
    <name evidence="1" type="ORF">E0Z10_g9822</name>
</gene>
<evidence type="ECO:0000313" key="2">
    <source>
        <dbReference type="Proteomes" id="UP000297716"/>
    </source>
</evidence>
<dbReference type="OrthoDB" id="4822093at2759"/>
<comment type="caution">
    <text evidence="1">The sequence shown here is derived from an EMBL/GenBank/DDBJ whole genome shotgun (WGS) entry which is preliminary data.</text>
</comment>
<evidence type="ECO:0000313" key="1">
    <source>
        <dbReference type="EMBL" id="TGJ78946.1"/>
    </source>
</evidence>
<accession>A0A4Z0YMQ4</accession>
<name>A0A4Z0YMQ4_9PEZI</name>
<keyword evidence="2" id="KW-1185">Reference proteome</keyword>